<dbReference type="OrthoDB" id="4570683at2"/>
<feature type="transmembrane region" description="Helical" evidence="1">
    <location>
        <begin position="160"/>
        <end position="179"/>
    </location>
</feature>
<protein>
    <recommendedName>
        <fullName evidence="4">DUF5134 domain-containing protein</fullName>
    </recommendedName>
</protein>
<keyword evidence="1" id="KW-0472">Membrane</keyword>
<organism evidence="2 3">
    <name type="scientific">Nocardia donostiensis</name>
    <dbReference type="NCBI Taxonomy" id="1538463"/>
    <lineage>
        <taxon>Bacteria</taxon>
        <taxon>Bacillati</taxon>
        <taxon>Actinomycetota</taxon>
        <taxon>Actinomycetes</taxon>
        <taxon>Mycobacteriales</taxon>
        <taxon>Nocardiaceae</taxon>
        <taxon>Nocardia</taxon>
    </lineage>
</organism>
<feature type="transmembrane region" description="Helical" evidence="1">
    <location>
        <begin position="12"/>
        <end position="31"/>
    </location>
</feature>
<keyword evidence="1" id="KW-0812">Transmembrane</keyword>
<reference evidence="2 3" key="1">
    <citation type="journal article" date="2016" name="Antonie Van Leeuwenhoek">
        <title>Nocardia donostiensis sp. nov., isolated from human respiratory specimens.</title>
        <authorList>
            <person name="Ercibengoa M."/>
            <person name="Bell M."/>
            <person name="Marimon J.M."/>
            <person name="Humrighouse B."/>
            <person name="Klenk H.P."/>
            <person name="Potter G."/>
            <person name="Perez-Trallero E."/>
        </authorList>
    </citation>
    <scope>NUCLEOTIDE SEQUENCE [LARGE SCALE GENOMIC DNA]</scope>
    <source>
        <strain evidence="2 3">X1655</strain>
    </source>
</reference>
<dbReference type="RefSeq" id="WP_077117939.1">
    <property type="nucleotide sequence ID" value="NZ_LOKT01000012.1"/>
</dbReference>
<evidence type="ECO:0000313" key="3">
    <source>
        <dbReference type="Proteomes" id="UP000188836"/>
    </source>
</evidence>
<keyword evidence="1" id="KW-1133">Transmembrane helix</keyword>
<evidence type="ECO:0000313" key="2">
    <source>
        <dbReference type="EMBL" id="ONM47765.1"/>
    </source>
</evidence>
<proteinExistence type="predicted"/>
<feature type="transmembrane region" description="Helical" evidence="1">
    <location>
        <begin position="90"/>
        <end position="110"/>
    </location>
</feature>
<evidence type="ECO:0000256" key="1">
    <source>
        <dbReference type="SAM" id="Phobius"/>
    </source>
</evidence>
<comment type="caution">
    <text evidence="2">The sequence shown here is derived from an EMBL/GenBank/DDBJ whole genome shotgun (WGS) entry which is preliminary data.</text>
</comment>
<accession>A0A1V2TE50</accession>
<sequence length="223" mass="22749">MAAFVVEYAALRWMVVGAFVVAAGVVVVGVLRPGLATNTDNPAPKKNSLSAQLAPCSSGSADPESDAAHLLMCAVMLAMVLFPVQASHHALRGMLIAMTVVFGLLFAGRALRWHTGAGERSVGPVVALGYHLAASAVMLYAMSGHTTDGSSGGPSTGPAILLAVLFIVDAVAVVLSAYLSRAGRLHRLRGHPVQASAGRGVAMVPHLAMDLGTAYMLVAAVAG</sequence>
<evidence type="ECO:0008006" key="4">
    <source>
        <dbReference type="Google" id="ProtNLM"/>
    </source>
</evidence>
<dbReference type="Pfam" id="PF17197">
    <property type="entry name" value="DUF5134"/>
    <property type="match status" value="1"/>
</dbReference>
<name>A0A1V2TE50_9NOCA</name>
<feature type="transmembrane region" description="Helical" evidence="1">
    <location>
        <begin position="122"/>
        <end position="140"/>
    </location>
</feature>
<dbReference type="InterPro" id="IPR033458">
    <property type="entry name" value="DUF5134"/>
</dbReference>
<dbReference type="EMBL" id="MUMY01000013">
    <property type="protein sequence ID" value="ONM47765.1"/>
    <property type="molecule type" value="Genomic_DNA"/>
</dbReference>
<keyword evidence="3" id="KW-1185">Reference proteome</keyword>
<dbReference type="AlphaFoldDB" id="A0A1V2TE50"/>
<dbReference type="Proteomes" id="UP000188836">
    <property type="component" value="Unassembled WGS sequence"/>
</dbReference>
<gene>
    <name evidence="2" type="ORF">B0T46_16055</name>
</gene>